<accession>A0A8R1YUF3</accession>
<reference evidence="1" key="2">
    <citation type="submission" date="2022-06" db="UniProtKB">
        <authorList>
            <consortium name="EnsemblMetazoa"/>
        </authorList>
    </citation>
    <scope>IDENTIFICATION</scope>
    <source>
        <strain evidence="1">PS312</strain>
    </source>
</reference>
<dbReference type="EnsemblMetazoa" id="PPA35686.1">
    <property type="protein sequence ID" value="PPA35686.1"/>
    <property type="gene ID" value="WBGene00274055"/>
</dbReference>
<reference evidence="2" key="1">
    <citation type="journal article" date="2008" name="Nat. Genet.">
        <title>The Pristionchus pacificus genome provides a unique perspective on nematode lifestyle and parasitism.</title>
        <authorList>
            <person name="Dieterich C."/>
            <person name="Clifton S.W."/>
            <person name="Schuster L.N."/>
            <person name="Chinwalla A."/>
            <person name="Delehaunty K."/>
            <person name="Dinkelacker I."/>
            <person name="Fulton L."/>
            <person name="Fulton R."/>
            <person name="Godfrey J."/>
            <person name="Minx P."/>
            <person name="Mitreva M."/>
            <person name="Roeseler W."/>
            <person name="Tian H."/>
            <person name="Witte H."/>
            <person name="Yang S.P."/>
            <person name="Wilson R.K."/>
            <person name="Sommer R.J."/>
        </authorList>
    </citation>
    <scope>NUCLEOTIDE SEQUENCE [LARGE SCALE GENOMIC DNA]</scope>
    <source>
        <strain evidence="2">PS312</strain>
    </source>
</reference>
<organism evidence="1 2">
    <name type="scientific">Pristionchus pacificus</name>
    <name type="common">Parasitic nematode worm</name>
    <dbReference type="NCBI Taxonomy" id="54126"/>
    <lineage>
        <taxon>Eukaryota</taxon>
        <taxon>Metazoa</taxon>
        <taxon>Ecdysozoa</taxon>
        <taxon>Nematoda</taxon>
        <taxon>Chromadorea</taxon>
        <taxon>Rhabditida</taxon>
        <taxon>Rhabditina</taxon>
        <taxon>Diplogasteromorpha</taxon>
        <taxon>Diplogasteroidea</taxon>
        <taxon>Neodiplogasteridae</taxon>
        <taxon>Pristionchus</taxon>
    </lineage>
</organism>
<evidence type="ECO:0000313" key="1">
    <source>
        <dbReference type="EnsemblMetazoa" id="PPA35686.1"/>
    </source>
</evidence>
<evidence type="ECO:0000313" key="2">
    <source>
        <dbReference type="Proteomes" id="UP000005239"/>
    </source>
</evidence>
<sequence>MAAVDQTVSLVAGNRPEGFYSEMENTAEQISTFPTLSIKGRGFPLYFISSNRDFHFTFQQLPFSSQLKMAAVDQTVSLVAENRPEGFYSELENTADQINIDMVRYESTYDQFKQNPVTSSIGLNVSADCPICQETSVDCYRLGQHVYKCHKNLPIDIRKIFVCGGCDTPYTCPRLLIKHVERFGAKCDRKMKICSLNREEIEKAEEAVKGKKKK</sequence>
<keyword evidence="2" id="KW-1185">Reference proteome</keyword>
<dbReference type="Proteomes" id="UP000005239">
    <property type="component" value="Unassembled WGS sequence"/>
</dbReference>
<name>A0A2A6BL13_PRIPA</name>
<dbReference type="AlphaFoldDB" id="A0A2A6BL13"/>
<accession>A0A2A6BL13</accession>
<protein>
    <submittedName>
        <fullName evidence="1">Uncharacterized protein</fullName>
    </submittedName>
</protein>
<proteinExistence type="predicted"/>
<gene>
    <name evidence="1" type="primary">WBGene00274055</name>
</gene>